<sequence>MTRALVWLIGGLVLGALIHIVVILTLPGSATRDVWHQLDAVAPIETTIVLDDILPGEPNPFGLDPELLYAVCRLQLNDGPGIVNGSLPLTFWSVSVFNPQGHVIYATTNRSGSGAVLDMGLFNPAQTRLLAEQRFEIEDGLLIVEAGGNDVAVVVRLAPPHPDMRDRYRDALEGLSCETIR</sequence>
<gene>
    <name evidence="2" type="ORF">SAMN04487974_102299</name>
</gene>
<accession>A0A1G7TRN3</accession>
<keyword evidence="1" id="KW-0812">Transmembrane</keyword>
<keyword evidence="1" id="KW-1133">Transmembrane helix</keyword>
<feature type="transmembrane region" description="Helical" evidence="1">
    <location>
        <begin position="6"/>
        <end position="26"/>
    </location>
</feature>
<dbReference type="RefSeq" id="WP_090593092.1">
    <property type="nucleotide sequence ID" value="NZ_FNCS01000002.1"/>
</dbReference>
<evidence type="ECO:0000313" key="3">
    <source>
        <dbReference type="Proteomes" id="UP000199495"/>
    </source>
</evidence>
<reference evidence="2 3" key="1">
    <citation type="submission" date="2016-10" db="EMBL/GenBank/DDBJ databases">
        <authorList>
            <person name="de Groot N.N."/>
        </authorList>
    </citation>
    <scope>NUCLEOTIDE SEQUENCE [LARGE SCALE GENOMIC DNA]</scope>
    <source>
        <strain evidence="2 3">CGMCC 1.10267</strain>
    </source>
</reference>
<keyword evidence="1" id="KW-0472">Membrane</keyword>
<dbReference type="EMBL" id="FNCS01000002">
    <property type="protein sequence ID" value="SDG37897.1"/>
    <property type="molecule type" value="Genomic_DNA"/>
</dbReference>
<dbReference type="Proteomes" id="UP000199495">
    <property type="component" value="Unassembled WGS sequence"/>
</dbReference>
<proteinExistence type="predicted"/>
<evidence type="ECO:0000313" key="2">
    <source>
        <dbReference type="EMBL" id="SDG37897.1"/>
    </source>
</evidence>
<dbReference type="STRING" id="440168.SAMN04487974_102299"/>
<dbReference type="AlphaFoldDB" id="A0A1G7TRN3"/>
<keyword evidence="3" id="KW-1185">Reference proteome</keyword>
<evidence type="ECO:0000256" key="1">
    <source>
        <dbReference type="SAM" id="Phobius"/>
    </source>
</evidence>
<dbReference type="OrthoDB" id="1346484at2"/>
<organism evidence="2 3">
    <name type="scientific">Pelagibacterium luteolum</name>
    <dbReference type="NCBI Taxonomy" id="440168"/>
    <lineage>
        <taxon>Bacteria</taxon>
        <taxon>Pseudomonadati</taxon>
        <taxon>Pseudomonadota</taxon>
        <taxon>Alphaproteobacteria</taxon>
        <taxon>Hyphomicrobiales</taxon>
        <taxon>Devosiaceae</taxon>
        <taxon>Pelagibacterium</taxon>
    </lineage>
</organism>
<name>A0A1G7TRN3_9HYPH</name>
<protein>
    <submittedName>
        <fullName evidence="2">Uncharacterized membrane protein</fullName>
    </submittedName>
</protein>